<keyword evidence="1" id="KW-0812">Transmembrane</keyword>
<comment type="caution">
    <text evidence="2">The sequence shown here is derived from an EMBL/GenBank/DDBJ whole genome shotgun (WGS) entry which is preliminary data.</text>
</comment>
<feature type="transmembrane region" description="Helical" evidence="1">
    <location>
        <begin position="20"/>
        <end position="40"/>
    </location>
</feature>
<reference evidence="2 3" key="1">
    <citation type="submission" date="2018-08" db="EMBL/GenBank/DDBJ databases">
        <title>A genome reference for cultivated species of the human gut microbiota.</title>
        <authorList>
            <person name="Zou Y."/>
            <person name="Xue W."/>
            <person name="Luo G."/>
        </authorList>
    </citation>
    <scope>NUCLEOTIDE SEQUENCE [LARGE SCALE GENOMIC DNA]</scope>
    <source>
        <strain evidence="2 3">AM43-11</strain>
    </source>
</reference>
<dbReference type="Proteomes" id="UP000284465">
    <property type="component" value="Unassembled WGS sequence"/>
</dbReference>
<gene>
    <name evidence="2" type="ORF">DW927_12245</name>
</gene>
<keyword evidence="1" id="KW-0472">Membrane</keyword>
<name>A0A413SGH3_9FIRM</name>
<sequence length="118" mass="13314">MGYAIVSDKNIENLEIGDKVLLFGKIGTVAVVSGAYGIYFKDGVPWELIKSKIPEIVTDEQIRNERTPKFCYCDTFVSFFELMWNFNCTIEDVCDVVEKVPIQTYTCPISGSLVIPVF</sequence>
<organism evidence="2 3">
    <name type="scientific">Roseburia intestinalis</name>
    <dbReference type="NCBI Taxonomy" id="166486"/>
    <lineage>
        <taxon>Bacteria</taxon>
        <taxon>Bacillati</taxon>
        <taxon>Bacillota</taxon>
        <taxon>Clostridia</taxon>
        <taxon>Lachnospirales</taxon>
        <taxon>Lachnospiraceae</taxon>
        <taxon>Roseburia</taxon>
    </lineage>
</organism>
<dbReference type="EMBL" id="QSFP01000013">
    <property type="protein sequence ID" value="RHA66300.1"/>
    <property type="molecule type" value="Genomic_DNA"/>
</dbReference>
<keyword evidence="1" id="KW-1133">Transmembrane helix</keyword>
<evidence type="ECO:0000256" key="1">
    <source>
        <dbReference type="SAM" id="Phobius"/>
    </source>
</evidence>
<evidence type="ECO:0000313" key="3">
    <source>
        <dbReference type="Proteomes" id="UP000284465"/>
    </source>
</evidence>
<accession>A0A413SGH3</accession>
<proteinExistence type="predicted"/>
<dbReference type="AlphaFoldDB" id="A0A413SGH3"/>
<dbReference type="RefSeq" id="WP_118591831.1">
    <property type="nucleotide sequence ID" value="NZ_QSFP01000013.1"/>
</dbReference>
<evidence type="ECO:0000313" key="2">
    <source>
        <dbReference type="EMBL" id="RHA66300.1"/>
    </source>
</evidence>
<protein>
    <submittedName>
        <fullName evidence="2">Uncharacterized protein</fullName>
    </submittedName>
</protein>